<dbReference type="Proteomes" id="UP000030106">
    <property type="component" value="Unassembled WGS sequence"/>
</dbReference>
<dbReference type="AlphaFoldDB" id="A0A0A2V7S8"/>
<evidence type="ECO:0000313" key="2">
    <source>
        <dbReference type="EMBL" id="KGQ02392.1"/>
    </source>
</evidence>
<proteinExistence type="predicted"/>
<evidence type="ECO:0000313" key="3">
    <source>
        <dbReference type="Proteomes" id="UP000030106"/>
    </source>
</evidence>
<dbReference type="Pfam" id="PF00149">
    <property type="entry name" value="Metallophos"/>
    <property type="match status" value="1"/>
</dbReference>
<evidence type="ECO:0000259" key="1">
    <source>
        <dbReference type="Pfam" id="PF00149"/>
    </source>
</evidence>
<dbReference type="InterPro" id="IPR004843">
    <property type="entry name" value="Calcineurin-like_PHP"/>
</dbReference>
<dbReference type="GO" id="GO:0016787">
    <property type="term" value="F:hydrolase activity"/>
    <property type="evidence" value="ECO:0007669"/>
    <property type="project" value="InterPro"/>
</dbReference>
<dbReference type="Gene3D" id="3.40.605.10">
    <property type="entry name" value="Aldehyde Dehydrogenase, Chain A, domain 1"/>
    <property type="match status" value="1"/>
</dbReference>
<dbReference type="EMBL" id="ANFO01001587">
    <property type="protein sequence ID" value="KGQ02392.1"/>
    <property type="molecule type" value="Genomic_DNA"/>
</dbReference>
<dbReference type="GO" id="GO:0016620">
    <property type="term" value="F:oxidoreductase activity, acting on the aldehyde or oxo group of donors, NAD or NADP as acceptor"/>
    <property type="evidence" value="ECO:0007669"/>
    <property type="project" value="InterPro"/>
</dbReference>
<accession>A0A0A2V7S8</accession>
<dbReference type="InterPro" id="IPR016163">
    <property type="entry name" value="Ald_DH_C"/>
</dbReference>
<dbReference type="Gene3D" id="3.60.21.10">
    <property type="match status" value="1"/>
</dbReference>
<reference evidence="2 3" key="1">
    <citation type="submission" date="2012-10" db="EMBL/GenBank/DDBJ databases">
        <title>Genome sequencing and analysis of entomopathogenic fungi Beauveria bassiana D1-5.</title>
        <authorList>
            <person name="Li Q."/>
            <person name="Wang L."/>
            <person name="Zhang Z."/>
            <person name="Wang Q."/>
            <person name="Ren J."/>
            <person name="Wang M."/>
            <person name="Xu W."/>
            <person name="Wang J."/>
            <person name="Lu Y."/>
            <person name="Du Q."/>
            <person name="Sun Z."/>
        </authorList>
    </citation>
    <scope>NUCLEOTIDE SEQUENCE [LARGE SCALE GENOMIC DNA]</scope>
    <source>
        <strain evidence="2 3">D1-5</strain>
    </source>
</reference>
<name>A0A0A2V7S8_BEABA</name>
<dbReference type="InterPro" id="IPR016162">
    <property type="entry name" value="Ald_DH_N"/>
</dbReference>
<sequence>MVNINHFGSALAETPFGGIKDSGIGSEGGLETFDGYLQSARALGAAALMGLLAACGGDKDDDDKSPTAETPVVQPAAIQVAFMPDIHFHDIYADFKDGSFPGIPNPKRGDNATIRTMYAQLTSTRLFNENYFAFLAALDDAVARGVKYIALPGDFSDDGQPVHMRGLVKIMDEYTRKHGIQFFAAPGNHDPVRPFNQANGKSDYLGLDPCCTWATRASPTP</sequence>
<dbReference type="SUPFAM" id="SSF56300">
    <property type="entry name" value="Metallo-dependent phosphatases"/>
    <property type="match status" value="1"/>
</dbReference>
<organism evidence="2 3">
    <name type="scientific">Beauveria bassiana D1-5</name>
    <dbReference type="NCBI Taxonomy" id="1245745"/>
    <lineage>
        <taxon>Eukaryota</taxon>
        <taxon>Fungi</taxon>
        <taxon>Dikarya</taxon>
        <taxon>Ascomycota</taxon>
        <taxon>Pezizomycotina</taxon>
        <taxon>Sordariomycetes</taxon>
        <taxon>Hypocreomycetidae</taxon>
        <taxon>Hypocreales</taxon>
        <taxon>Cordycipitaceae</taxon>
        <taxon>Beauveria</taxon>
    </lineage>
</organism>
<comment type="caution">
    <text evidence="2">The sequence shown here is derived from an EMBL/GenBank/DDBJ whole genome shotgun (WGS) entry which is preliminary data.</text>
</comment>
<dbReference type="SUPFAM" id="SSF53720">
    <property type="entry name" value="ALDH-like"/>
    <property type="match status" value="1"/>
</dbReference>
<feature type="domain" description="Calcineurin-like phosphoesterase" evidence="1">
    <location>
        <begin position="80"/>
        <end position="197"/>
    </location>
</feature>
<dbReference type="HOGENOM" id="CLU_1250464_0_0_1"/>
<protein>
    <recommendedName>
        <fullName evidence="1">Calcineurin-like phosphoesterase domain-containing protein</fullName>
    </recommendedName>
</protein>
<dbReference type="InterPro" id="IPR016161">
    <property type="entry name" value="Ald_DH/histidinol_DH"/>
</dbReference>
<dbReference type="InterPro" id="IPR029052">
    <property type="entry name" value="Metallo-depent_PP-like"/>
</dbReference>
<dbReference type="Gene3D" id="3.40.309.10">
    <property type="entry name" value="Aldehyde Dehydrogenase, Chain A, domain 2"/>
    <property type="match status" value="1"/>
</dbReference>
<gene>
    <name evidence="2" type="ORF">BBAD15_g12398</name>
</gene>